<evidence type="ECO:0000256" key="4">
    <source>
        <dbReference type="PROSITE-ProRule" id="PRU00335"/>
    </source>
</evidence>
<evidence type="ECO:0000256" key="1">
    <source>
        <dbReference type="ARBA" id="ARBA00023015"/>
    </source>
</evidence>
<feature type="DNA-binding region" description="H-T-H motif" evidence="4">
    <location>
        <begin position="104"/>
        <end position="123"/>
    </location>
</feature>
<dbReference type="PRINTS" id="PR00455">
    <property type="entry name" value="HTHTETR"/>
</dbReference>
<dbReference type="GO" id="GO:0003700">
    <property type="term" value="F:DNA-binding transcription factor activity"/>
    <property type="evidence" value="ECO:0007669"/>
    <property type="project" value="TreeGrafter"/>
</dbReference>
<organism evidence="7 8">
    <name type="scientific">Actinocorallia herbida</name>
    <dbReference type="NCBI Taxonomy" id="58109"/>
    <lineage>
        <taxon>Bacteria</taxon>
        <taxon>Bacillati</taxon>
        <taxon>Actinomycetota</taxon>
        <taxon>Actinomycetes</taxon>
        <taxon>Streptosporangiales</taxon>
        <taxon>Thermomonosporaceae</taxon>
        <taxon>Actinocorallia</taxon>
    </lineage>
</organism>
<dbReference type="SUPFAM" id="SSF48498">
    <property type="entry name" value="Tetracyclin repressor-like, C-terminal domain"/>
    <property type="match status" value="1"/>
</dbReference>
<evidence type="ECO:0000256" key="2">
    <source>
        <dbReference type="ARBA" id="ARBA00023125"/>
    </source>
</evidence>
<protein>
    <submittedName>
        <fullName evidence="7">TetR family transcriptional regulator</fullName>
    </submittedName>
</protein>
<dbReference type="PANTHER" id="PTHR30055:SF234">
    <property type="entry name" value="HTH-TYPE TRANSCRIPTIONAL REGULATOR BETI"/>
    <property type="match status" value="1"/>
</dbReference>
<dbReference type="EMBL" id="RJKE01000001">
    <property type="protein sequence ID" value="ROO88010.1"/>
    <property type="molecule type" value="Genomic_DNA"/>
</dbReference>
<dbReference type="GO" id="GO:0000976">
    <property type="term" value="F:transcription cis-regulatory region binding"/>
    <property type="evidence" value="ECO:0007669"/>
    <property type="project" value="TreeGrafter"/>
</dbReference>
<proteinExistence type="predicted"/>
<keyword evidence="2 4" id="KW-0238">DNA-binding</keyword>
<dbReference type="Gene3D" id="1.10.357.10">
    <property type="entry name" value="Tetracycline Repressor, domain 2"/>
    <property type="match status" value="1"/>
</dbReference>
<keyword evidence="8" id="KW-1185">Reference proteome</keyword>
<accession>A0A3N1D3C7</accession>
<dbReference type="InterPro" id="IPR001647">
    <property type="entry name" value="HTH_TetR"/>
</dbReference>
<sequence length="301" mass="32535">MSLTAPVEKSSTQGSFSASLSFGWVDFITPAITNIAASKACKDPESPLQLLGYDEVMTTSDRPDADRPAQEHRETPLRRDAERNRERIIDAARSAFASDGIEISMASVARAAGVGIATLFRRFPTREDLIDAVFADTMHGYVEAVETALADPDPWHGFTGYVETVSAMQAADRGFAELLTMTFPTATLMETERHRAYTGFLTLVERAKTTGRLREDFVSQDLVLLLMANAGVIAATRTAAPDSWRRLIGYLLQAFAAPPTAPLPPAPDPEDLARAMLGLNCASRGQEPPANGVQTVAHPAK</sequence>
<evidence type="ECO:0000313" key="7">
    <source>
        <dbReference type="EMBL" id="ROO88010.1"/>
    </source>
</evidence>
<evidence type="ECO:0000256" key="3">
    <source>
        <dbReference type="ARBA" id="ARBA00023163"/>
    </source>
</evidence>
<dbReference type="PROSITE" id="PS50977">
    <property type="entry name" value="HTH_TETR_2"/>
    <property type="match status" value="1"/>
</dbReference>
<gene>
    <name evidence="7" type="ORF">EDD29_5663</name>
</gene>
<evidence type="ECO:0000259" key="6">
    <source>
        <dbReference type="PROSITE" id="PS50977"/>
    </source>
</evidence>
<evidence type="ECO:0000256" key="5">
    <source>
        <dbReference type="SAM" id="MobiDB-lite"/>
    </source>
</evidence>
<dbReference type="PANTHER" id="PTHR30055">
    <property type="entry name" value="HTH-TYPE TRANSCRIPTIONAL REGULATOR RUTR"/>
    <property type="match status" value="1"/>
</dbReference>
<dbReference type="AlphaFoldDB" id="A0A3N1D3C7"/>
<feature type="domain" description="HTH tetR-type" evidence="6">
    <location>
        <begin position="82"/>
        <end position="141"/>
    </location>
</feature>
<dbReference type="InterPro" id="IPR050109">
    <property type="entry name" value="HTH-type_TetR-like_transc_reg"/>
</dbReference>
<dbReference type="InterPro" id="IPR036271">
    <property type="entry name" value="Tet_transcr_reg_TetR-rel_C_sf"/>
</dbReference>
<feature type="compositionally biased region" description="Basic and acidic residues" evidence="5">
    <location>
        <begin position="61"/>
        <end position="83"/>
    </location>
</feature>
<dbReference type="SUPFAM" id="SSF46689">
    <property type="entry name" value="Homeodomain-like"/>
    <property type="match status" value="1"/>
</dbReference>
<dbReference type="InterPro" id="IPR009057">
    <property type="entry name" value="Homeodomain-like_sf"/>
</dbReference>
<dbReference type="Pfam" id="PF00440">
    <property type="entry name" value="TetR_N"/>
    <property type="match status" value="1"/>
</dbReference>
<keyword evidence="1" id="KW-0805">Transcription regulation</keyword>
<name>A0A3N1D3C7_9ACTN</name>
<feature type="region of interest" description="Disordered" evidence="5">
    <location>
        <begin position="58"/>
        <end position="83"/>
    </location>
</feature>
<evidence type="ECO:0000313" key="8">
    <source>
        <dbReference type="Proteomes" id="UP000272400"/>
    </source>
</evidence>
<dbReference type="Proteomes" id="UP000272400">
    <property type="component" value="Unassembled WGS sequence"/>
</dbReference>
<keyword evidence="3" id="KW-0804">Transcription</keyword>
<comment type="caution">
    <text evidence="7">The sequence shown here is derived from an EMBL/GenBank/DDBJ whole genome shotgun (WGS) entry which is preliminary data.</text>
</comment>
<reference evidence="7 8" key="1">
    <citation type="submission" date="2018-11" db="EMBL/GenBank/DDBJ databases">
        <title>Sequencing the genomes of 1000 actinobacteria strains.</title>
        <authorList>
            <person name="Klenk H.-P."/>
        </authorList>
    </citation>
    <scope>NUCLEOTIDE SEQUENCE [LARGE SCALE GENOMIC DNA]</scope>
    <source>
        <strain evidence="7 8">DSM 44254</strain>
    </source>
</reference>